<feature type="transmembrane region" description="Helical" evidence="6">
    <location>
        <begin position="248"/>
        <end position="268"/>
    </location>
</feature>
<keyword evidence="9" id="KW-1185">Reference proteome</keyword>
<dbReference type="PANTHER" id="PTHR23506">
    <property type="entry name" value="GH10249P"/>
    <property type="match status" value="1"/>
</dbReference>
<dbReference type="Proteomes" id="UP001223586">
    <property type="component" value="Unassembled WGS sequence"/>
</dbReference>
<name>A0ABT9WXV7_9BACI</name>
<keyword evidence="2" id="KW-0813">Transport</keyword>
<feature type="transmembrane region" description="Helical" evidence="6">
    <location>
        <begin position="83"/>
        <end position="103"/>
    </location>
</feature>
<evidence type="ECO:0000256" key="1">
    <source>
        <dbReference type="ARBA" id="ARBA00004651"/>
    </source>
</evidence>
<dbReference type="Gene3D" id="1.20.1250.20">
    <property type="entry name" value="MFS general substrate transporter like domains"/>
    <property type="match status" value="2"/>
</dbReference>
<feature type="transmembrane region" description="Helical" evidence="6">
    <location>
        <begin position="141"/>
        <end position="161"/>
    </location>
</feature>
<keyword evidence="3 6" id="KW-0812">Transmembrane</keyword>
<comment type="caution">
    <text evidence="8">The sequence shown here is derived from an EMBL/GenBank/DDBJ whole genome shotgun (WGS) entry which is preliminary data.</text>
</comment>
<dbReference type="InterPro" id="IPR036259">
    <property type="entry name" value="MFS_trans_sf"/>
</dbReference>
<feature type="transmembrane region" description="Helical" evidence="6">
    <location>
        <begin position="275"/>
        <end position="293"/>
    </location>
</feature>
<evidence type="ECO:0000256" key="3">
    <source>
        <dbReference type="ARBA" id="ARBA00022692"/>
    </source>
</evidence>
<dbReference type="RefSeq" id="WP_307232579.1">
    <property type="nucleotide sequence ID" value="NZ_JAUSTT010000032.1"/>
</dbReference>
<feature type="transmembrane region" description="Helical" evidence="6">
    <location>
        <begin position="109"/>
        <end position="129"/>
    </location>
</feature>
<dbReference type="InterPro" id="IPR020846">
    <property type="entry name" value="MFS_dom"/>
</dbReference>
<evidence type="ECO:0000256" key="2">
    <source>
        <dbReference type="ARBA" id="ARBA00022448"/>
    </source>
</evidence>
<accession>A0ABT9WXV7</accession>
<evidence type="ECO:0000256" key="6">
    <source>
        <dbReference type="SAM" id="Phobius"/>
    </source>
</evidence>
<evidence type="ECO:0000256" key="4">
    <source>
        <dbReference type="ARBA" id="ARBA00022989"/>
    </source>
</evidence>
<dbReference type="CDD" id="cd17325">
    <property type="entry name" value="MFS_MdtG_SLC18_like"/>
    <property type="match status" value="1"/>
</dbReference>
<dbReference type="EMBL" id="JAUSTT010000032">
    <property type="protein sequence ID" value="MDQ0178062.1"/>
    <property type="molecule type" value="Genomic_DNA"/>
</dbReference>
<comment type="subcellular location">
    <subcellularLocation>
        <location evidence="1">Cell membrane</location>
        <topology evidence="1">Multi-pass membrane protein</topology>
    </subcellularLocation>
</comment>
<gene>
    <name evidence="8" type="ORF">J2S08_003956</name>
</gene>
<dbReference type="Pfam" id="PF07690">
    <property type="entry name" value="MFS_1"/>
    <property type="match status" value="2"/>
</dbReference>
<feature type="transmembrane region" description="Helical" evidence="6">
    <location>
        <begin position="209"/>
        <end position="228"/>
    </location>
</feature>
<proteinExistence type="predicted"/>
<feature type="transmembrane region" description="Helical" evidence="6">
    <location>
        <begin position="368"/>
        <end position="388"/>
    </location>
</feature>
<feature type="transmembrane region" description="Helical" evidence="6">
    <location>
        <begin position="299"/>
        <end position="320"/>
    </location>
</feature>
<feature type="transmembrane region" description="Helical" evidence="6">
    <location>
        <begin position="12"/>
        <end position="36"/>
    </location>
</feature>
<dbReference type="PANTHER" id="PTHR23506:SF23">
    <property type="entry name" value="GH10249P"/>
    <property type="match status" value="1"/>
</dbReference>
<evidence type="ECO:0000313" key="8">
    <source>
        <dbReference type="EMBL" id="MDQ0178062.1"/>
    </source>
</evidence>
<dbReference type="InterPro" id="IPR050930">
    <property type="entry name" value="MFS_Vesicular_Transporter"/>
</dbReference>
<protein>
    <submittedName>
        <fullName evidence="8">Multidrug resistance protein</fullName>
    </submittedName>
</protein>
<feature type="transmembrane region" description="Helical" evidence="6">
    <location>
        <begin position="332"/>
        <end position="356"/>
    </location>
</feature>
<keyword evidence="5 6" id="KW-0472">Membrane</keyword>
<evidence type="ECO:0000259" key="7">
    <source>
        <dbReference type="PROSITE" id="PS50850"/>
    </source>
</evidence>
<keyword evidence="4 6" id="KW-1133">Transmembrane helix</keyword>
<feature type="transmembrane region" description="Helical" evidence="6">
    <location>
        <begin position="48"/>
        <end position="71"/>
    </location>
</feature>
<reference evidence="8 9" key="1">
    <citation type="submission" date="2023-07" db="EMBL/GenBank/DDBJ databases">
        <title>Genomic Encyclopedia of Type Strains, Phase IV (KMG-IV): sequencing the most valuable type-strain genomes for metagenomic binning, comparative biology and taxonomic classification.</title>
        <authorList>
            <person name="Goeker M."/>
        </authorList>
    </citation>
    <scope>NUCLEOTIDE SEQUENCE [LARGE SCALE GENOMIC DNA]</scope>
    <source>
        <strain evidence="8 9">DSM 23837</strain>
    </source>
</reference>
<feature type="transmembrane region" description="Helical" evidence="6">
    <location>
        <begin position="167"/>
        <end position="188"/>
    </location>
</feature>
<dbReference type="InterPro" id="IPR011701">
    <property type="entry name" value="MFS"/>
</dbReference>
<sequence length="400" mass="42725">MANTKELSRTRKAALFVVAIAIFTDMLIYGLVVPILPGYASSLGVSQTAIGFLFSSYAITLFIATPIFGLLSDRIGRRGPMLWGLLGLAAATILFSIANSYILLIVARALQGVAAAVTWTAGLALLADLYPPEERGKAMGIALSGQAAGTLLGPTVGGWFYELGGYQAPFLFAAGLALFDGVLRLILLRDIPSSKSENYLSPFKVMRDRRLLIIAGVVIIGASVPSVLEPTLPIHLQKHFNITPGYIGLLFAVPTLSYGLLAPVIGTFSIRIGHIKTIIIGLIMVSISLPLTILPDTIWIQALAMGLLGISMALVLTPSLPELANVSEQSGVNAYGLTFAIYNTAYSIGMMIGPMISSTLTDVFGLKLAYIAVGCIIIFYLPFMRTLIRENKKKDLSVKV</sequence>
<evidence type="ECO:0000256" key="5">
    <source>
        <dbReference type="ARBA" id="ARBA00023136"/>
    </source>
</evidence>
<organism evidence="8 9">
    <name type="scientific">Bacillus chungangensis</name>
    <dbReference type="NCBI Taxonomy" id="587633"/>
    <lineage>
        <taxon>Bacteria</taxon>
        <taxon>Bacillati</taxon>
        <taxon>Bacillota</taxon>
        <taxon>Bacilli</taxon>
        <taxon>Bacillales</taxon>
        <taxon>Bacillaceae</taxon>
        <taxon>Bacillus</taxon>
    </lineage>
</organism>
<dbReference type="PROSITE" id="PS50850">
    <property type="entry name" value="MFS"/>
    <property type="match status" value="1"/>
</dbReference>
<feature type="domain" description="Major facilitator superfamily (MFS) profile" evidence="7">
    <location>
        <begin position="14"/>
        <end position="392"/>
    </location>
</feature>
<evidence type="ECO:0000313" key="9">
    <source>
        <dbReference type="Proteomes" id="UP001223586"/>
    </source>
</evidence>
<dbReference type="SUPFAM" id="SSF103473">
    <property type="entry name" value="MFS general substrate transporter"/>
    <property type="match status" value="1"/>
</dbReference>